<evidence type="ECO:0000256" key="2">
    <source>
        <dbReference type="SAM" id="Phobius"/>
    </source>
</evidence>
<proteinExistence type="predicted"/>
<gene>
    <name evidence="5" type="ORF">AJ79_02043</name>
</gene>
<dbReference type="Pfam" id="PF24855">
    <property type="entry name" value="DUF7729"/>
    <property type="match status" value="1"/>
</dbReference>
<reference evidence="5 6" key="1">
    <citation type="submission" date="2017-10" db="EMBL/GenBank/DDBJ databases">
        <title>Comparative genomics in systemic dimorphic fungi from Ajellomycetaceae.</title>
        <authorList>
            <person name="Munoz J.F."/>
            <person name="Mcewen J.G."/>
            <person name="Clay O.K."/>
            <person name="Cuomo C.A."/>
        </authorList>
    </citation>
    <scope>NUCLEOTIDE SEQUENCE [LARGE SCALE GENOMIC DNA]</scope>
    <source>
        <strain evidence="5 6">UAMH5409</strain>
    </source>
</reference>
<keyword evidence="2" id="KW-1133">Transmembrane helix</keyword>
<evidence type="ECO:0000313" key="5">
    <source>
        <dbReference type="EMBL" id="PGH16063.1"/>
    </source>
</evidence>
<dbReference type="PANTHER" id="PTHR39460:SF1">
    <property type="entry name" value="C6 TRANSCRIPTION FACTOR"/>
    <property type="match status" value="1"/>
</dbReference>
<organism evidence="5 6">
    <name type="scientific">Helicocarpus griseus UAMH5409</name>
    <dbReference type="NCBI Taxonomy" id="1447875"/>
    <lineage>
        <taxon>Eukaryota</taxon>
        <taxon>Fungi</taxon>
        <taxon>Dikarya</taxon>
        <taxon>Ascomycota</taxon>
        <taxon>Pezizomycotina</taxon>
        <taxon>Eurotiomycetes</taxon>
        <taxon>Eurotiomycetidae</taxon>
        <taxon>Onygenales</taxon>
        <taxon>Ajellomycetaceae</taxon>
        <taxon>Helicocarpus</taxon>
    </lineage>
</organism>
<comment type="caution">
    <text evidence="5">The sequence shown here is derived from an EMBL/GenBank/DDBJ whole genome shotgun (WGS) entry which is preliminary data.</text>
</comment>
<dbReference type="Proteomes" id="UP000223968">
    <property type="component" value="Unassembled WGS sequence"/>
</dbReference>
<evidence type="ECO:0000259" key="4">
    <source>
        <dbReference type="Pfam" id="PF24855"/>
    </source>
</evidence>
<feature type="transmembrane region" description="Helical" evidence="2">
    <location>
        <begin position="390"/>
        <end position="410"/>
    </location>
</feature>
<evidence type="ECO:0000313" key="6">
    <source>
        <dbReference type="Proteomes" id="UP000223968"/>
    </source>
</evidence>
<sequence>MSLWICILFLSLCVSLASAAAQLAEDQQDVKADQIIAIPSGVVSQAQYSLITDNNHIGDLGPIVVDPAPPTHPPRTSREIPLRRRDHDPDKEDNGGDDVNKEDETSSTATTNPPARTASTTSEPTTGSSFASATKTKEITKTDSPPAEKTDETPVPTEPDDDTPFPIAFDTNRSSNFTNPSCPKFFDSFLANPGFQQCHAISPLLQASNSFFQASRSIVRLTRILDTACSVPFDDCKALMDDIANKLTSGDNCGDDLELQQPIVIMAYNGLRSYAPIHDATCLKNPETDNYCFADALTNRNNTQDPYTYYLAIGMPLAGSTRPTCNKCLQAVMQRYSEAAKFDNQPVSRTYLPAAEQININCGPSFVVPAVAVGSEKGAGVSMRMARDSLNIVGVLCLLLSVGIPLLAGIL</sequence>
<dbReference type="EMBL" id="PDNB01000020">
    <property type="protein sequence ID" value="PGH16063.1"/>
    <property type="molecule type" value="Genomic_DNA"/>
</dbReference>
<feature type="compositionally biased region" description="Polar residues" evidence="1">
    <location>
        <begin position="106"/>
        <end position="134"/>
    </location>
</feature>
<dbReference type="PANTHER" id="PTHR39460">
    <property type="entry name" value="EXPRESSED PROTEIN"/>
    <property type="match status" value="1"/>
</dbReference>
<feature type="domain" description="DUF7729" evidence="4">
    <location>
        <begin position="164"/>
        <end position="368"/>
    </location>
</feature>
<feature type="compositionally biased region" description="Basic and acidic residues" evidence="1">
    <location>
        <begin position="76"/>
        <end position="104"/>
    </location>
</feature>
<evidence type="ECO:0000256" key="1">
    <source>
        <dbReference type="SAM" id="MobiDB-lite"/>
    </source>
</evidence>
<protein>
    <recommendedName>
        <fullName evidence="4">DUF7729 domain-containing protein</fullName>
    </recommendedName>
</protein>
<name>A0A2B7Y4X1_9EURO</name>
<dbReference type="AlphaFoldDB" id="A0A2B7Y4X1"/>
<accession>A0A2B7Y4X1</accession>
<feature type="chain" id="PRO_5012925407" description="DUF7729 domain-containing protein" evidence="3">
    <location>
        <begin position="20"/>
        <end position="411"/>
    </location>
</feature>
<keyword evidence="3" id="KW-0732">Signal</keyword>
<feature type="compositionally biased region" description="Basic and acidic residues" evidence="1">
    <location>
        <begin position="135"/>
        <end position="152"/>
    </location>
</feature>
<dbReference type="InterPro" id="IPR056146">
    <property type="entry name" value="DUF7729"/>
</dbReference>
<keyword evidence="6" id="KW-1185">Reference proteome</keyword>
<feature type="signal peptide" evidence="3">
    <location>
        <begin position="1"/>
        <end position="19"/>
    </location>
</feature>
<keyword evidence="2" id="KW-0812">Transmembrane</keyword>
<dbReference type="OrthoDB" id="2564812at2759"/>
<evidence type="ECO:0000256" key="3">
    <source>
        <dbReference type="SAM" id="SignalP"/>
    </source>
</evidence>
<feature type="region of interest" description="Disordered" evidence="1">
    <location>
        <begin position="61"/>
        <end position="174"/>
    </location>
</feature>
<keyword evidence="2" id="KW-0472">Membrane</keyword>